<dbReference type="EMBL" id="CP098747">
    <property type="protein sequence ID" value="USG60632.1"/>
    <property type="molecule type" value="Genomic_DNA"/>
</dbReference>
<dbReference type="InterPro" id="IPR001347">
    <property type="entry name" value="SIS_dom"/>
</dbReference>
<feature type="domain" description="HTH rpiR-type" evidence="4">
    <location>
        <begin position="6"/>
        <end position="82"/>
    </location>
</feature>
<evidence type="ECO:0000256" key="3">
    <source>
        <dbReference type="ARBA" id="ARBA00023163"/>
    </source>
</evidence>
<evidence type="ECO:0000256" key="1">
    <source>
        <dbReference type="ARBA" id="ARBA00023015"/>
    </source>
</evidence>
<dbReference type="InterPro" id="IPR009057">
    <property type="entry name" value="Homeodomain-like_sf"/>
</dbReference>
<dbReference type="InterPro" id="IPR046348">
    <property type="entry name" value="SIS_dom_sf"/>
</dbReference>
<evidence type="ECO:0000259" key="5">
    <source>
        <dbReference type="PROSITE" id="PS51464"/>
    </source>
</evidence>
<dbReference type="Proteomes" id="UP001056291">
    <property type="component" value="Chromosome"/>
</dbReference>
<dbReference type="InterPro" id="IPR036388">
    <property type="entry name" value="WH-like_DNA-bd_sf"/>
</dbReference>
<accession>A0ABY4W413</accession>
<keyword evidence="1" id="KW-0805">Transcription regulation</keyword>
<evidence type="ECO:0000256" key="2">
    <source>
        <dbReference type="ARBA" id="ARBA00023125"/>
    </source>
</evidence>
<dbReference type="PANTHER" id="PTHR30514">
    <property type="entry name" value="GLUCOKINASE"/>
    <property type="match status" value="1"/>
</dbReference>
<dbReference type="SUPFAM" id="SSF46689">
    <property type="entry name" value="Homeodomain-like"/>
    <property type="match status" value="1"/>
</dbReference>
<evidence type="ECO:0000313" key="7">
    <source>
        <dbReference type="Proteomes" id="UP001056291"/>
    </source>
</evidence>
<dbReference type="SUPFAM" id="SSF53697">
    <property type="entry name" value="SIS domain"/>
    <property type="match status" value="1"/>
</dbReference>
<sequence>MSETQIDILKVIEARFDGLSPQLRVAARFALDSPDRMAVHSMREVASQVNVLPATMGRLAIRLGFNSYTEFRNRFRDRILPETGTYAARARRLQMRNSATVSSVFLKEMAETDTDNIERSFSQSEEGAFQAAAGSLIEAEKIYVVGLRKCFPVAYFFHYATRLFFPTAQLLEGKAGLFGEEISAIGSKDVLLAVAFDPYTKETVQAVNAAHHVGAKVISLTDSNVSPLAERATHLFLAANRSPSFYRSLVGAMALAQALVAAVVNELGPVAVQKLEVSELNLRKSYTYWNKGKQDQ</sequence>
<keyword evidence="7" id="KW-1185">Reference proteome</keyword>
<feature type="domain" description="SIS" evidence="5">
    <location>
        <begin position="132"/>
        <end position="269"/>
    </location>
</feature>
<protein>
    <submittedName>
        <fullName evidence="6">MurR/RpiR family transcriptional regulator</fullName>
    </submittedName>
</protein>
<dbReference type="CDD" id="cd05013">
    <property type="entry name" value="SIS_RpiR"/>
    <property type="match status" value="1"/>
</dbReference>
<dbReference type="PANTHER" id="PTHR30514:SF18">
    <property type="entry name" value="RPIR-FAMILY TRANSCRIPTIONAL REGULATOR"/>
    <property type="match status" value="1"/>
</dbReference>
<dbReference type="Pfam" id="PF01380">
    <property type="entry name" value="SIS"/>
    <property type="match status" value="1"/>
</dbReference>
<name>A0ABY4W413_9PROT</name>
<evidence type="ECO:0000313" key="6">
    <source>
        <dbReference type="EMBL" id="USG60632.1"/>
    </source>
</evidence>
<organism evidence="6 7">
    <name type="scientific">Sneathiella marina</name>
    <dbReference type="NCBI Taxonomy" id="2950108"/>
    <lineage>
        <taxon>Bacteria</taxon>
        <taxon>Pseudomonadati</taxon>
        <taxon>Pseudomonadota</taxon>
        <taxon>Alphaproteobacteria</taxon>
        <taxon>Sneathiellales</taxon>
        <taxon>Sneathiellaceae</taxon>
        <taxon>Sneathiella</taxon>
    </lineage>
</organism>
<dbReference type="RefSeq" id="WP_251933513.1">
    <property type="nucleotide sequence ID" value="NZ_CP098747.1"/>
</dbReference>
<gene>
    <name evidence="6" type="ORF">NBZ79_15815</name>
</gene>
<dbReference type="Gene3D" id="3.40.50.10490">
    <property type="entry name" value="Glucose-6-phosphate isomerase like protein, domain 1"/>
    <property type="match status" value="1"/>
</dbReference>
<reference evidence="6" key="1">
    <citation type="submission" date="2022-06" db="EMBL/GenBank/DDBJ databases">
        <title>Sneathiella actinostolidae sp. nov., isolated from a sea anemonein the Western Pacific Ocean.</title>
        <authorList>
            <person name="Wei M.J."/>
        </authorList>
    </citation>
    <scope>NUCLEOTIDE SEQUENCE</scope>
    <source>
        <strain evidence="6">PHK-P5</strain>
    </source>
</reference>
<keyword evidence="3" id="KW-0804">Transcription</keyword>
<dbReference type="InterPro" id="IPR035472">
    <property type="entry name" value="RpiR-like_SIS"/>
</dbReference>
<dbReference type="InterPro" id="IPR000281">
    <property type="entry name" value="HTH_RpiR"/>
</dbReference>
<dbReference type="PROSITE" id="PS51071">
    <property type="entry name" value="HTH_RPIR"/>
    <property type="match status" value="1"/>
</dbReference>
<dbReference type="Gene3D" id="1.10.10.10">
    <property type="entry name" value="Winged helix-like DNA-binding domain superfamily/Winged helix DNA-binding domain"/>
    <property type="match status" value="1"/>
</dbReference>
<dbReference type="PROSITE" id="PS51464">
    <property type="entry name" value="SIS"/>
    <property type="match status" value="1"/>
</dbReference>
<proteinExistence type="predicted"/>
<evidence type="ECO:0000259" key="4">
    <source>
        <dbReference type="PROSITE" id="PS51071"/>
    </source>
</evidence>
<dbReference type="InterPro" id="IPR047640">
    <property type="entry name" value="RpiR-like"/>
</dbReference>
<keyword evidence="2" id="KW-0238">DNA-binding</keyword>